<protein>
    <recommendedName>
        <fullName evidence="7">Short myomegalin-like EB1 binding protein N-terminal domain-containing protein</fullName>
    </recommendedName>
</protein>
<evidence type="ECO:0000256" key="1">
    <source>
        <dbReference type="SAM" id="Coils"/>
    </source>
</evidence>
<feature type="domain" description="ZAD" evidence="3">
    <location>
        <begin position="9"/>
        <end position="79"/>
    </location>
</feature>
<dbReference type="GO" id="GO:0060090">
    <property type="term" value="F:molecular adaptor activity"/>
    <property type="evidence" value="ECO:0007669"/>
    <property type="project" value="TreeGrafter"/>
</dbReference>
<proteinExistence type="predicted"/>
<evidence type="ECO:0000313" key="5">
    <source>
        <dbReference type="Ensembl" id="ENSAMXP00005027730.1"/>
    </source>
</evidence>
<dbReference type="Ensembl" id="ENSAMXT00005030469.1">
    <property type="protein sequence ID" value="ENSAMXP00005027730.1"/>
    <property type="gene ID" value="ENSAMXG00005013883.1"/>
</dbReference>
<dbReference type="InterPro" id="IPR052593">
    <property type="entry name" value="MT-associated_AKAP9-binding"/>
</dbReference>
<dbReference type="GO" id="GO:0005634">
    <property type="term" value="C:nucleus"/>
    <property type="evidence" value="ECO:0007669"/>
    <property type="project" value="InterPro"/>
</dbReference>
<dbReference type="PANTHER" id="PTHR46501:SF2">
    <property type="entry name" value="MYOMEGALIN"/>
    <property type="match status" value="1"/>
</dbReference>
<dbReference type="GO" id="GO:0008270">
    <property type="term" value="F:zinc ion binding"/>
    <property type="evidence" value="ECO:0007669"/>
    <property type="project" value="InterPro"/>
</dbReference>
<dbReference type="GO" id="GO:0007098">
    <property type="term" value="P:centrosome cycle"/>
    <property type="evidence" value="ECO:0007669"/>
    <property type="project" value="TreeGrafter"/>
</dbReference>
<evidence type="ECO:0000259" key="3">
    <source>
        <dbReference type="Pfam" id="PF07776"/>
    </source>
</evidence>
<dbReference type="PANTHER" id="PTHR46501">
    <property type="entry name" value="MYOMEGALIN"/>
    <property type="match status" value="1"/>
</dbReference>
<feature type="region of interest" description="Disordered" evidence="2">
    <location>
        <begin position="232"/>
        <end position="255"/>
    </location>
</feature>
<keyword evidence="1" id="KW-0175">Coiled coil</keyword>
<feature type="domain" description="Short myomegalin-like EB1 binding protein N-terminal" evidence="4">
    <location>
        <begin position="123"/>
        <end position="401"/>
    </location>
</feature>
<dbReference type="Proteomes" id="UP000694621">
    <property type="component" value="Unplaced"/>
</dbReference>
<feature type="region of interest" description="Disordered" evidence="2">
    <location>
        <begin position="619"/>
        <end position="640"/>
    </location>
</feature>
<evidence type="ECO:0000259" key="4">
    <source>
        <dbReference type="Pfam" id="PF18615"/>
    </source>
</evidence>
<evidence type="ECO:0008006" key="7">
    <source>
        <dbReference type="Google" id="ProtNLM"/>
    </source>
</evidence>
<feature type="coiled-coil region" evidence="1">
    <location>
        <begin position="678"/>
        <end position="737"/>
    </location>
</feature>
<dbReference type="GO" id="GO:1903358">
    <property type="term" value="P:regulation of Golgi organization"/>
    <property type="evidence" value="ECO:0007669"/>
    <property type="project" value="TreeGrafter"/>
</dbReference>
<accession>A0A8B9JY24</accession>
<dbReference type="GO" id="GO:0005794">
    <property type="term" value="C:Golgi apparatus"/>
    <property type="evidence" value="ECO:0007669"/>
    <property type="project" value="TreeGrafter"/>
</dbReference>
<dbReference type="InterPro" id="IPR012934">
    <property type="entry name" value="Znf_AD"/>
</dbReference>
<dbReference type="Pfam" id="PF18615">
    <property type="entry name" value="SMYLE_N"/>
    <property type="match status" value="1"/>
</dbReference>
<dbReference type="AlphaFoldDB" id="A0A8B9JY24"/>
<evidence type="ECO:0000313" key="6">
    <source>
        <dbReference type="Proteomes" id="UP000694621"/>
    </source>
</evidence>
<sequence>MLDSKTKDLCRICARELYGNQRRWIFHPAAKLSLQVLLSHVLGRELARDGRGEFACSKCAFMLDRMYRFDTVIARVEALSIERMQKLLLEKDRLRQCISGLYRRNNAEDFGAGVTSEPTEASVVDISGLSDSKYNSLIEEDLAYSVYESWAEQADSPAHPLGHHQNPISTLNLHHQCHAGSEAGSTQRSRKCRGCAALRVADSDYEAVCKVPRKVGRSTSCGPSTRYSASVLGSTDEVCPGPAPVPPESDPQSTSLTDIVESTQACETEHSSLSTASSAESLDTAVDVSVPCPAIHVDLMQADVEEEKVMIQKPETEQNPKPGGLELALSLIKSFQCRPVQVPRGSRLPVPIKPVATLPEGLLSFLQVPQAGTDCSFSQQSADLTSPSIPQELHLDLVDMEELWVDDYVQCKPLGHQKKLIGEQQAQLVQYENAAGQCVNELQKAQLQVQSLQTKIKESEVSNKKLQQRLAEMECELRSVREAAHGQERTIQTLSDGLNTKDIEVADLQQLMEEQKELLRSLKQQNQRQQMQQLQKSGAGPGQLQTEMLELQASLFSAQLELQDLQRNQRQAQRREDDLTRVNQRLLTDLQGALHQRQETEKYNQELLVALQKARSDLEQMEERQKEGQREKEQEVEEKERSIRELQTTLQHKTHLLEDYSELLNGQKEPGGNGDIVIHKLKQRIQERDRALERAVDERFVCLEQKEDEKRKLQLFLREKERDMEKLRCVLSSNEETITSLEALVRGKTLELDQVSEAWRCSQWIQRESEDTHTCSLRERDALISQLQTALHSRTKEAEVNSHIVWSAVITFKTIFIDKCSEKNTYHTFLFKTETQYKRDVLIECPDPVREL</sequence>
<dbReference type="GO" id="GO:0005813">
    <property type="term" value="C:centrosome"/>
    <property type="evidence" value="ECO:0007669"/>
    <property type="project" value="TreeGrafter"/>
</dbReference>
<name>A0A8B9JY24_ASTMX</name>
<dbReference type="Pfam" id="PF07776">
    <property type="entry name" value="zf-AD"/>
    <property type="match status" value="1"/>
</dbReference>
<dbReference type="InterPro" id="IPR040947">
    <property type="entry name" value="SMYLE_N"/>
</dbReference>
<reference evidence="5" key="1">
    <citation type="submission" date="2025-08" db="UniProtKB">
        <authorList>
            <consortium name="Ensembl"/>
        </authorList>
    </citation>
    <scope>IDENTIFICATION</scope>
</reference>
<organism evidence="5 6">
    <name type="scientific">Astyanax mexicanus</name>
    <name type="common">Blind cave fish</name>
    <name type="synonym">Astyanax fasciatus mexicanus</name>
    <dbReference type="NCBI Taxonomy" id="7994"/>
    <lineage>
        <taxon>Eukaryota</taxon>
        <taxon>Metazoa</taxon>
        <taxon>Chordata</taxon>
        <taxon>Craniata</taxon>
        <taxon>Vertebrata</taxon>
        <taxon>Euteleostomi</taxon>
        <taxon>Actinopterygii</taxon>
        <taxon>Neopterygii</taxon>
        <taxon>Teleostei</taxon>
        <taxon>Ostariophysi</taxon>
        <taxon>Characiformes</taxon>
        <taxon>Characoidei</taxon>
        <taxon>Acestrorhamphidae</taxon>
        <taxon>Acestrorhamphinae</taxon>
        <taxon>Astyanax</taxon>
    </lineage>
</organism>
<dbReference type="GO" id="GO:0090063">
    <property type="term" value="P:positive regulation of microtubule nucleation"/>
    <property type="evidence" value="ECO:0007669"/>
    <property type="project" value="TreeGrafter"/>
</dbReference>
<evidence type="ECO:0000256" key="2">
    <source>
        <dbReference type="SAM" id="MobiDB-lite"/>
    </source>
</evidence>